<evidence type="ECO:0000256" key="1">
    <source>
        <dbReference type="ARBA" id="ARBA00022741"/>
    </source>
</evidence>
<evidence type="ECO:0000313" key="4">
    <source>
        <dbReference type="Proteomes" id="UP001470230"/>
    </source>
</evidence>
<dbReference type="SUPFAM" id="SSF52540">
    <property type="entry name" value="P-loop containing nucleoside triphosphate hydrolases"/>
    <property type="match status" value="1"/>
</dbReference>
<dbReference type="Proteomes" id="UP001470230">
    <property type="component" value="Unassembled WGS sequence"/>
</dbReference>
<dbReference type="InterPro" id="IPR006703">
    <property type="entry name" value="G_AIG1"/>
</dbReference>
<accession>A0ABR2GXH1</accession>
<keyword evidence="4" id="KW-1185">Reference proteome</keyword>
<dbReference type="Gene3D" id="3.40.50.300">
    <property type="entry name" value="P-loop containing nucleotide triphosphate hydrolases"/>
    <property type="match status" value="1"/>
</dbReference>
<evidence type="ECO:0000313" key="3">
    <source>
        <dbReference type="EMBL" id="KAK8837950.1"/>
    </source>
</evidence>
<dbReference type="PROSITE" id="PS51720">
    <property type="entry name" value="G_AIG1"/>
    <property type="match status" value="1"/>
</dbReference>
<proteinExistence type="predicted"/>
<name>A0ABR2GXH1_9EUKA</name>
<evidence type="ECO:0000259" key="2">
    <source>
        <dbReference type="PROSITE" id="PS51720"/>
    </source>
</evidence>
<sequence>MSDITVIPIGGTGIGKSTLGCTFIENKNAFKASSSTDSCTVVTEVKSNIIDGIKVNYIDNPGFVTTDIKKDQEYIEKMVSFLKSWSQGINAFFIVVNSQKPRFEDSDKKILKYLYYFFNNNTELWNQTAIVFTKCFDGTFDSEKEKEDFVNNYKDKIIKTIKMLKGCENLQLQMQCFCVNSKLYDDQNTKKEFNKIRDFAKQFKPISTNNLRPFNTEYLMRNETIIQKTLCHTEIKQIDKNKKSTIFYYKDSKKIEIIDWNDKFTQTEEVVKEWTETITEEHEFLFNQLVNTKCEESGNITKTIMHYQDQEKVKITDNQGNSKYEPIKVIKEWTETITKEREILLNQLANTKCEKSGNITKKIMLYQDQERIKITDNQGKSKYDPIKVIKEWTEIIIEELESLLNQLVNTKYEESGKITKKIMCYQNQERVKITDNQGKIKYNPIKVIKEWTETITIEREYLDNQLVDTKCEESGNIKKRTMRYQNQERVKITDNQGKSRYDPIKVIKEWTETIIEERESFKNQLVNTIYEGSGKSAKKIMIYQDQERVKIIDNQGKIQYSPTKVNNEWKVEKKATVDYEFDIKQVGEPSTECHYKRVMKKDAVALRTVIGIFSGGFSEFFGDAWKTRVLDYKIVTTEFQKVKREIITSPDGEKSYGNWFEIEKFKKMERIDG</sequence>
<dbReference type="EMBL" id="JAPFFF010000057">
    <property type="protein sequence ID" value="KAK8837950.1"/>
    <property type="molecule type" value="Genomic_DNA"/>
</dbReference>
<reference evidence="3 4" key="1">
    <citation type="submission" date="2024-04" db="EMBL/GenBank/DDBJ databases">
        <title>Tritrichomonas musculus Genome.</title>
        <authorList>
            <person name="Alves-Ferreira E."/>
            <person name="Grigg M."/>
            <person name="Lorenzi H."/>
            <person name="Galac M."/>
        </authorList>
    </citation>
    <scope>NUCLEOTIDE SEQUENCE [LARGE SCALE GENOMIC DNA]</scope>
    <source>
        <strain evidence="3 4">EAF2021</strain>
    </source>
</reference>
<gene>
    <name evidence="3" type="ORF">M9Y10_035893</name>
</gene>
<protein>
    <recommendedName>
        <fullName evidence="2">AIG1-type G domain-containing protein</fullName>
    </recommendedName>
</protein>
<keyword evidence="1" id="KW-0547">Nucleotide-binding</keyword>
<organism evidence="3 4">
    <name type="scientific">Tritrichomonas musculus</name>
    <dbReference type="NCBI Taxonomy" id="1915356"/>
    <lineage>
        <taxon>Eukaryota</taxon>
        <taxon>Metamonada</taxon>
        <taxon>Parabasalia</taxon>
        <taxon>Tritrichomonadida</taxon>
        <taxon>Tritrichomonadidae</taxon>
        <taxon>Tritrichomonas</taxon>
    </lineage>
</organism>
<dbReference type="InterPro" id="IPR027417">
    <property type="entry name" value="P-loop_NTPase"/>
</dbReference>
<feature type="domain" description="AIG1-type G" evidence="2">
    <location>
        <begin position="1"/>
        <end position="223"/>
    </location>
</feature>
<comment type="caution">
    <text evidence="3">The sequence shown here is derived from an EMBL/GenBank/DDBJ whole genome shotgun (WGS) entry which is preliminary data.</text>
</comment>